<organism evidence="2 3">
    <name type="scientific">Gimesia maris</name>
    <dbReference type="NCBI Taxonomy" id="122"/>
    <lineage>
        <taxon>Bacteria</taxon>
        <taxon>Pseudomonadati</taxon>
        <taxon>Planctomycetota</taxon>
        <taxon>Planctomycetia</taxon>
        <taxon>Planctomycetales</taxon>
        <taxon>Planctomycetaceae</taxon>
        <taxon>Gimesia</taxon>
    </lineage>
</organism>
<accession>A0A3D3RC02</accession>
<gene>
    <name evidence="2" type="ORF">DIT97_26360</name>
</gene>
<keyword evidence="1" id="KW-0472">Membrane</keyword>
<keyword evidence="1" id="KW-1133">Transmembrane helix</keyword>
<keyword evidence="1" id="KW-0812">Transmembrane</keyword>
<feature type="transmembrane region" description="Helical" evidence="1">
    <location>
        <begin position="33"/>
        <end position="50"/>
    </location>
</feature>
<reference evidence="2 3" key="1">
    <citation type="journal article" date="2018" name="Nat. Biotechnol.">
        <title>A standardized bacterial taxonomy based on genome phylogeny substantially revises the tree of life.</title>
        <authorList>
            <person name="Parks D.H."/>
            <person name="Chuvochina M."/>
            <person name="Waite D.W."/>
            <person name="Rinke C."/>
            <person name="Skarshewski A."/>
            <person name="Chaumeil P.A."/>
            <person name="Hugenholtz P."/>
        </authorList>
    </citation>
    <scope>NUCLEOTIDE SEQUENCE [LARGE SCALE GENOMIC DNA]</scope>
    <source>
        <strain evidence="2">UBA9375</strain>
    </source>
</reference>
<evidence type="ECO:0000256" key="1">
    <source>
        <dbReference type="SAM" id="Phobius"/>
    </source>
</evidence>
<protein>
    <submittedName>
        <fullName evidence="2">Uncharacterized protein</fullName>
    </submittedName>
</protein>
<feature type="transmembrane region" description="Helical" evidence="1">
    <location>
        <begin position="7"/>
        <end position="27"/>
    </location>
</feature>
<dbReference type="AlphaFoldDB" id="A0A3D3RC02"/>
<dbReference type="EMBL" id="DQAY01000157">
    <property type="protein sequence ID" value="HCO26365.1"/>
    <property type="molecule type" value="Genomic_DNA"/>
</dbReference>
<proteinExistence type="predicted"/>
<feature type="non-terminal residue" evidence="2">
    <location>
        <position position="74"/>
    </location>
</feature>
<comment type="caution">
    <text evidence="2">The sequence shown here is derived from an EMBL/GenBank/DDBJ whole genome shotgun (WGS) entry which is preliminary data.</text>
</comment>
<dbReference type="Proteomes" id="UP000263642">
    <property type="component" value="Unassembled WGS sequence"/>
</dbReference>
<evidence type="ECO:0000313" key="3">
    <source>
        <dbReference type="Proteomes" id="UP000263642"/>
    </source>
</evidence>
<evidence type="ECO:0000313" key="2">
    <source>
        <dbReference type="EMBL" id="HCO26365.1"/>
    </source>
</evidence>
<name>A0A3D3RC02_9PLAN</name>
<sequence length="74" mass="8331">MNISGKYWFLILLLLTVSCVDNLLVISQTVSPAYAFLIAFAASLACWAWFMKSIKHDQQQIAACLRNPELARPD</sequence>
<dbReference type="PROSITE" id="PS51257">
    <property type="entry name" value="PROKAR_LIPOPROTEIN"/>
    <property type="match status" value="1"/>
</dbReference>